<name>A0ABP7D4N6_9MICC</name>
<reference evidence="3" key="1">
    <citation type="journal article" date="2019" name="Int. J. Syst. Evol. Microbiol.">
        <title>The Global Catalogue of Microorganisms (GCM) 10K type strain sequencing project: providing services to taxonomists for standard genome sequencing and annotation.</title>
        <authorList>
            <consortium name="The Broad Institute Genomics Platform"/>
            <consortium name="The Broad Institute Genome Sequencing Center for Infectious Disease"/>
            <person name="Wu L."/>
            <person name="Ma J."/>
        </authorList>
    </citation>
    <scope>NUCLEOTIDE SEQUENCE [LARGE SCALE GENOMIC DNA]</scope>
    <source>
        <strain evidence="3">JCM 16961</strain>
    </source>
</reference>
<evidence type="ECO:0000256" key="1">
    <source>
        <dbReference type="SAM" id="MobiDB-lite"/>
    </source>
</evidence>
<dbReference type="RefSeq" id="WP_344880838.1">
    <property type="nucleotide sequence ID" value="NZ_BAABCJ010000001.1"/>
</dbReference>
<proteinExistence type="predicted"/>
<sequence length="53" mass="5897">MPTLINPYTRKPVDVAEAFVDQLVRAGFTEPAVEAAQEKQSPAPRRRTAKKSE</sequence>
<feature type="region of interest" description="Disordered" evidence="1">
    <location>
        <begin position="32"/>
        <end position="53"/>
    </location>
</feature>
<protein>
    <submittedName>
        <fullName evidence="2">Uncharacterized protein</fullName>
    </submittedName>
</protein>
<feature type="compositionally biased region" description="Basic residues" evidence="1">
    <location>
        <begin position="44"/>
        <end position="53"/>
    </location>
</feature>
<dbReference type="EMBL" id="BAABCJ010000001">
    <property type="protein sequence ID" value="GAA3699112.1"/>
    <property type="molecule type" value="Genomic_DNA"/>
</dbReference>
<gene>
    <name evidence="2" type="ORF">GCM10022377_10150</name>
</gene>
<accession>A0ABP7D4N6</accession>
<dbReference type="Proteomes" id="UP001501536">
    <property type="component" value="Unassembled WGS sequence"/>
</dbReference>
<keyword evidence="3" id="KW-1185">Reference proteome</keyword>
<evidence type="ECO:0000313" key="2">
    <source>
        <dbReference type="EMBL" id="GAA3699112.1"/>
    </source>
</evidence>
<organism evidence="2 3">
    <name type="scientific">Zhihengliuella alba</name>
    <dbReference type="NCBI Taxonomy" id="547018"/>
    <lineage>
        <taxon>Bacteria</taxon>
        <taxon>Bacillati</taxon>
        <taxon>Actinomycetota</taxon>
        <taxon>Actinomycetes</taxon>
        <taxon>Micrococcales</taxon>
        <taxon>Micrococcaceae</taxon>
        <taxon>Zhihengliuella</taxon>
    </lineage>
</organism>
<comment type="caution">
    <text evidence="2">The sequence shown here is derived from an EMBL/GenBank/DDBJ whole genome shotgun (WGS) entry which is preliminary data.</text>
</comment>
<evidence type="ECO:0000313" key="3">
    <source>
        <dbReference type="Proteomes" id="UP001501536"/>
    </source>
</evidence>